<reference evidence="2" key="1">
    <citation type="submission" date="2019-05" db="EMBL/GenBank/DDBJ databases">
        <title>The de novo reference genome and transcriptome assemblies of the wild tomato species Solanum chilense.</title>
        <authorList>
            <person name="Stam R."/>
            <person name="Nosenko T."/>
            <person name="Hoerger A.C."/>
            <person name="Stephan W."/>
            <person name="Seidel M.A."/>
            <person name="Kuhn J.M.M."/>
            <person name="Haberer G."/>
            <person name="Tellier A."/>
        </authorList>
    </citation>
    <scope>NUCLEOTIDE SEQUENCE</scope>
    <source>
        <tissue evidence="2">Mature leaves</tissue>
    </source>
</reference>
<proteinExistence type="predicted"/>
<protein>
    <submittedName>
        <fullName evidence="2">Uncharacterized protein</fullName>
    </submittedName>
</protein>
<dbReference type="AlphaFoldDB" id="A0A6N2BP91"/>
<gene>
    <name evidence="2" type="ORF">EJD97_009769</name>
</gene>
<comment type="caution">
    <text evidence="2">The sequence shown here is derived from an EMBL/GenBank/DDBJ whole genome shotgun (WGS) entry which is preliminary data.</text>
</comment>
<feature type="compositionally biased region" description="Basic and acidic residues" evidence="1">
    <location>
        <begin position="67"/>
        <end position="76"/>
    </location>
</feature>
<accession>A0A6N2BP91</accession>
<organism evidence="2">
    <name type="scientific">Solanum chilense</name>
    <name type="common">Tomato</name>
    <name type="synonym">Lycopersicon chilense</name>
    <dbReference type="NCBI Taxonomy" id="4083"/>
    <lineage>
        <taxon>Eukaryota</taxon>
        <taxon>Viridiplantae</taxon>
        <taxon>Streptophyta</taxon>
        <taxon>Embryophyta</taxon>
        <taxon>Tracheophyta</taxon>
        <taxon>Spermatophyta</taxon>
        <taxon>Magnoliopsida</taxon>
        <taxon>eudicotyledons</taxon>
        <taxon>Gunneridae</taxon>
        <taxon>Pentapetalae</taxon>
        <taxon>asterids</taxon>
        <taxon>lamiids</taxon>
        <taxon>Solanales</taxon>
        <taxon>Solanaceae</taxon>
        <taxon>Solanoideae</taxon>
        <taxon>Solaneae</taxon>
        <taxon>Solanum</taxon>
        <taxon>Solanum subgen. Lycopersicon</taxon>
    </lineage>
</organism>
<feature type="non-terminal residue" evidence="2">
    <location>
        <position position="102"/>
    </location>
</feature>
<name>A0A6N2BP91_SOLCI</name>
<evidence type="ECO:0000313" key="2">
    <source>
        <dbReference type="EMBL" id="TMW94811.1"/>
    </source>
</evidence>
<dbReference type="EMBL" id="RXGB01002526">
    <property type="protein sequence ID" value="TMW94811.1"/>
    <property type="molecule type" value="Genomic_DNA"/>
</dbReference>
<sequence length="102" mass="10995">MNRIRNVGWRVGEAAVGGNQAPPQAPAAGVQVPVNPATLTDGEVRAALVQMAQAFTAQTQAITAQATREDAPRENPRANTMASRLRDFTRMNPPVYFGSRTY</sequence>
<feature type="region of interest" description="Disordered" evidence="1">
    <location>
        <begin position="64"/>
        <end position="86"/>
    </location>
</feature>
<evidence type="ECO:0000256" key="1">
    <source>
        <dbReference type="SAM" id="MobiDB-lite"/>
    </source>
</evidence>